<name>A0AAE6JHN9_9SPHI</name>
<reference evidence="3 5" key="2">
    <citation type="submission" date="2021-03" db="EMBL/GenBank/DDBJ databases">
        <title>Mucilaginibacter strains isolated from gold and copper mining confer multi heavy-metal resistance.</title>
        <authorList>
            <person name="Li Y."/>
        </authorList>
    </citation>
    <scope>NUCLEOTIDE SEQUENCE [LARGE SCALE GENOMIC DNA]</scope>
    <source>
        <strain evidence="3 5">P2-4</strain>
    </source>
</reference>
<keyword evidence="5" id="KW-1185">Reference proteome</keyword>
<dbReference type="Gene3D" id="3.40.630.30">
    <property type="match status" value="1"/>
</dbReference>
<dbReference type="Pfam" id="PF13302">
    <property type="entry name" value="Acetyltransf_3"/>
    <property type="match status" value="1"/>
</dbReference>
<organism evidence="2 4">
    <name type="scientific">Mucilaginibacter rubeus</name>
    <dbReference type="NCBI Taxonomy" id="2027860"/>
    <lineage>
        <taxon>Bacteria</taxon>
        <taxon>Pseudomonadati</taxon>
        <taxon>Bacteroidota</taxon>
        <taxon>Sphingobacteriia</taxon>
        <taxon>Sphingobacteriales</taxon>
        <taxon>Sphingobacteriaceae</taxon>
        <taxon>Mucilaginibacter</taxon>
    </lineage>
</organism>
<protein>
    <submittedName>
        <fullName evidence="2">GNAT family N-acetyltransferase</fullName>
    </submittedName>
</protein>
<evidence type="ECO:0000259" key="1">
    <source>
        <dbReference type="Pfam" id="PF13302"/>
    </source>
</evidence>
<dbReference type="Proteomes" id="UP000250557">
    <property type="component" value="Chromosome"/>
</dbReference>
<dbReference type="GO" id="GO:0016747">
    <property type="term" value="F:acyltransferase activity, transferring groups other than amino-acyl groups"/>
    <property type="evidence" value="ECO:0007669"/>
    <property type="project" value="InterPro"/>
</dbReference>
<evidence type="ECO:0000313" key="5">
    <source>
        <dbReference type="Proteomes" id="UP000663940"/>
    </source>
</evidence>
<dbReference type="AlphaFoldDB" id="A0AAE6JHN9"/>
<sequence length="177" mass="21293">MEFPFYKFDLIFRFVEESDAEFILSLRTDPVHARYLTHTDNNLQKQIEWIREYKKREKKRQEYYFLFSDHDYQPLGVIRLYDITADTYTSGSWIVKPGCDEFVSIKSDLFISEFAASELKNKRCVFDVRKDNKKVLRFHKMFATITGEDELNYYFTIDEESVKRKVSFLISIIQPKT</sequence>
<gene>
    <name evidence="2" type="ORF">DIU31_020555</name>
    <name evidence="3" type="ORF">J3L21_06925</name>
</gene>
<feature type="domain" description="N-acetyltransferase" evidence="1">
    <location>
        <begin position="10"/>
        <end position="139"/>
    </location>
</feature>
<evidence type="ECO:0000313" key="3">
    <source>
        <dbReference type="EMBL" id="QTE51692.1"/>
    </source>
</evidence>
<accession>A0AAE6JHN9</accession>
<dbReference type="InterPro" id="IPR000182">
    <property type="entry name" value="GNAT_dom"/>
</dbReference>
<dbReference type="SUPFAM" id="SSF55729">
    <property type="entry name" value="Acyl-CoA N-acyltransferases (Nat)"/>
    <property type="match status" value="1"/>
</dbReference>
<evidence type="ECO:0000313" key="2">
    <source>
        <dbReference type="EMBL" id="QEM05786.1"/>
    </source>
</evidence>
<dbReference type="InterPro" id="IPR016181">
    <property type="entry name" value="Acyl_CoA_acyltransferase"/>
</dbReference>
<dbReference type="EMBL" id="CP043451">
    <property type="protein sequence ID" value="QEM05786.1"/>
    <property type="molecule type" value="Genomic_DNA"/>
</dbReference>
<proteinExistence type="predicted"/>
<dbReference type="EMBL" id="CP071880">
    <property type="protein sequence ID" value="QTE51692.1"/>
    <property type="molecule type" value="Genomic_DNA"/>
</dbReference>
<reference evidence="2 4" key="1">
    <citation type="submission" date="2019-08" db="EMBL/GenBank/DDBJ databases">
        <title>Comparative genome analysis confer to the adaptation heavy metal polluted environment.</title>
        <authorList>
            <person name="Li Y."/>
        </authorList>
    </citation>
    <scope>NUCLEOTIDE SEQUENCE [LARGE SCALE GENOMIC DNA]</scope>
    <source>
        <strain evidence="2 4">P2</strain>
    </source>
</reference>
<dbReference type="Proteomes" id="UP000663940">
    <property type="component" value="Chromosome"/>
</dbReference>
<evidence type="ECO:0000313" key="4">
    <source>
        <dbReference type="Proteomes" id="UP000250557"/>
    </source>
</evidence>
<dbReference type="RefSeq" id="WP_112654051.1">
    <property type="nucleotide sequence ID" value="NZ_CP043451.1"/>
</dbReference>